<reference evidence="2 3" key="1">
    <citation type="submission" date="2018-09" db="EMBL/GenBank/DDBJ databases">
        <authorList>
            <person name="Grouzdev D.S."/>
            <person name="Krutkina M.S."/>
        </authorList>
    </citation>
    <scope>NUCLEOTIDE SEQUENCE [LARGE SCALE GENOMIC DNA]</scope>
    <source>
        <strain evidence="2 3">RmlP001</strain>
    </source>
</reference>
<reference evidence="2 3" key="2">
    <citation type="submission" date="2019-02" db="EMBL/GenBank/DDBJ databases">
        <title>'Lichenibacterium ramalinii' gen. nov. sp. nov., 'Lichenibacterium minor' gen. nov. sp. nov.</title>
        <authorList>
            <person name="Pankratov T."/>
        </authorList>
    </citation>
    <scope>NUCLEOTIDE SEQUENCE [LARGE SCALE GENOMIC DNA]</scope>
    <source>
        <strain evidence="2 3">RmlP001</strain>
    </source>
</reference>
<dbReference type="NCBIfam" id="TIGR03725">
    <property type="entry name" value="T6A_YeaZ"/>
    <property type="match status" value="1"/>
</dbReference>
<dbReference type="InterPro" id="IPR043129">
    <property type="entry name" value="ATPase_NBD"/>
</dbReference>
<dbReference type="GO" id="GO:0002949">
    <property type="term" value="P:tRNA threonylcarbamoyladenosine modification"/>
    <property type="evidence" value="ECO:0007669"/>
    <property type="project" value="InterPro"/>
</dbReference>
<feature type="domain" description="Gcp-like" evidence="1">
    <location>
        <begin position="35"/>
        <end position="148"/>
    </location>
</feature>
<keyword evidence="2" id="KW-0808">Transferase</keyword>
<protein>
    <submittedName>
        <fullName evidence="2">tRNA (Adenosine(37)-N6)-threonylcarbamoyltransferase complex dimerization subunit type 1 TsaB</fullName>
    </submittedName>
</protein>
<gene>
    <name evidence="2" type="primary">tsaB</name>
    <name evidence="2" type="ORF">D3272_07805</name>
</gene>
<accession>A0A4Q2RE24</accession>
<keyword evidence="3" id="KW-1185">Reference proteome</keyword>
<dbReference type="GO" id="GO:0005829">
    <property type="term" value="C:cytosol"/>
    <property type="evidence" value="ECO:0007669"/>
    <property type="project" value="TreeGrafter"/>
</dbReference>
<dbReference type="EMBL" id="QYBC01000005">
    <property type="protein sequence ID" value="RYB06083.1"/>
    <property type="molecule type" value="Genomic_DNA"/>
</dbReference>
<dbReference type="Gene3D" id="3.30.420.40">
    <property type="match status" value="2"/>
</dbReference>
<dbReference type="PANTHER" id="PTHR11735:SF11">
    <property type="entry name" value="TRNA THREONYLCARBAMOYLADENOSINE BIOSYNTHESIS PROTEIN TSAB"/>
    <property type="match status" value="1"/>
</dbReference>
<dbReference type="InterPro" id="IPR022496">
    <property type="entry name" value="T6A_TsaB"/>
</dbReference>
<dbReference type="InterPro" id="IPR000905">
    <property type="entry name" value="Gcp-like_dom"/>
</dbReference>
<dbReference type="AlphaFoldDB" id="A0A4Q2RE24"/>
<name>A0A4Q2RE24_9HYPH</name>
<sequence length="232" mass="22911">MILAIDTALAATSACLLAPGQTVPVAAETLFMVAGHAEALLPLVDRVVARVPGGFAAVTRVAVTIGPGSFTGIRIGVAAARAFGLACRVPVVGVSTLAALAAPAIAVGARPPIVAAIDARHGNVFVQSFGSRGETLMGPALLSATEAARALGQGPLRLIGSGGPAVARAAFALGVTADTEGFHALPDIDFVARLGLLADPESAIARPLYLKAPDATPPRPSGLLAAPAAPAS</sequence>
<dbReference type="PANTHER" id="PTHR11735">
    <property type="entry name" value="TRNA N6-ADENOSINE THREONYLCARBAMOYLTRANSFERASE"/>
    <property type="match status" value="1"/>
</dbReference>
<proteinExistence type="predicted"/>
<evidence type="ECO:0000259" key="1">
    <source>
        <dbReference type="Pfam" id="PF00814"/>
    </source>
</evidence>
<comment type="caution">
    <text evidence="2">The sequence shown here is derived from an EMBL/GenBank/DDBJ whole genome shotgun (WGS) entry which is preliminary data.</text>
</comment>
<dbReference type="GO" id="GO:0016740">
    <property type="term" value="F:transferase activity"/>
    <property type="evidence" value="ECO:0007669"/>
    <property type="project" value="UniProtKB-KW"/>
</dbReference>
<dbReference type="SUPFAM" id="SSF53067">
    <property type="entry name" value="Actin-like ATPase domain"/>
    <property type="match status" value="1"/>
</dbReference>
<dbReference type="Pfam" id="PF00814">
    <property type="entry name" value="TsaD"/>
    <property type="match status" value="1"/>
</dbReference>
<evidence type="ECO:0000313" key="2">
    <source>
        <dbReference type="EMBL" id="RYB06083.1"/>
    </source>
</evidence>
<organism evidence="2 3">
    <name type="scientific">Lichenibacterium ramalinae</name>
    <dbReference type="NCBI Taxonomy" id="2316527"/>
    <lineage>
        <taxon>Bacteria</taxon>
        <taxon>Pseudomonadati</taxon>
        <taxon>Pseudomonadota</taxon>
        <taxon>Alphaproteobacteria</taxon>
        <taxon>Hyphomicrobiales</taxon>
        <taxon>Lichenihabitantaceae</taxon>
        <taxon>Lichenibacterium</taxon>
    </lineage>
</organism>
<dbReference type="Proteomes" id="UP000289411">
    <property type="component" value="Unassembled WGS sequence"/>
</dbReference>
<dbReference type="OrthoDB" id="9809995at2"/>
<evidence type="ECO:0000313" key="3">
    <source>
        <dbReference type="Proteomes" id="UP000289411"/>
    </source>
</evidence>
<dbReference type="RefSeq" id="WP_129218594.1">
    <property type="nucleotide sequence ID" value="NZ_QYBC01000005.1"/>
</dbReference>